<dbReference type="PANTHER" id="PTHR45947">
    <property type="entry name" value="SULFOQUINOVOSYL TRANSFERASE SQD2"/>
    <property type="match status" value="1"/>
</dbReference>
<dbReference type="InterPro" id="IPR050194">
    <property type="entry name" value="Glycosyltransferase_grp1"/>
</dbReference>
<dbReference type="RefSeq" id="WP_144248342.1">
    <property type="nucleotide sequence ID" value="NZ_VLPK01000002.1"/>
</dbReference>
<dbReference type="AlphaFoldDB" id="A0A556MK69"/>
<comment type="caution">
    <text evidence="3">The sequence shown here is derived from an EMBL/GenBank/DDBJ whole genome shotgun (WGS) entry which is preliminary data.</text>
</comment>
<dbReference type="InterPro" id="IPR028098">
    <property type="entry name" value="Glyco_trans_4-like_N"/>
</dbReference>
<evidence type="ECO:0000313" key="4">
    <source>
        <dbReference type="Proteomes" id="UP000318733"/>
    </source>
</evidence>
<dbReference type="Pfam" id="PF00534">
    <property type="entry name" value="Glycos_transf_1"/>
    <property type="match status" value="1"/>
</dbReference>
<dbReference type="OrthoDB" id="9806653at2"/>
<accession>A0A556MK69</accession>
<dbReference type="Pfam" id="PF13439">
    <property type="entry name" value="Glyco_transf_4"/>
    <property type="match status" value="1"/>
</dbReference>
<organism evidence="3 4">
    <name type="scientific">Mucilaginibacter corticis</name>
    <dbReference type="NCBI Taxonomy" id="2597670"/>
    <lineage>
        <taxon>Bacteria</taxon>
        <taxon>Pseudomonadati</taxon>
        <taxon>Bacteroidota</taxon>
        <taxon>Sphingobacteriia</taxon>
        <taxon>Sphingobacteriales</taxon>
        <taxon>Sphingobacteriaceae</taxon>
        <taxon>Mucilaginibacter</taxon>
    </lineage>
</organism>
<protein>
    <submittedName>
        <fullName evidence="3">Glycosyltransferase family 4 protein</fullName>
    </submittedName>
</protein>
<evidence type="ECO:0000313" key="3">
    <source>
        <dbReference type="EMBL" id="TSJ40304.1"/>
    </source>
</evidence>
<dbReference type="CDD" id="cd03801">
    <property type="entry name" value="GT4_PimA-like"/>
    <property type="match status" value="1"/>
</dbReference>
<dbReference type="Gene3D" id="3.40.50.2000">
    <property type="entry name" value="Glycogen Phosphorylase B"/>
    <property type="match status" value="2"/>
</dbReference>
<dbReference type="SUPFAM" id="SSF53756">
    <property type="entry name" value="UDP-Glycosyltransferase/glycogen phosphorylase"/>
    <property type="match status" value="1"/>
</dbReference>
<feature type="domain" description="Glycosyltransferase subfamily 4-like N-terminal" evidence="2">
    <location>
        <begin position="59"/>
        <end position="155"/>
    </location>
</feature>
<name>A0A556MK69_9SPHI</name>
<dbReference type="GO" id="GO:0016757">
    <property type="term" value="F:glycosyltransferase activity"/>
    <property type="evidence" value="ECO:0007669"/>
    <property type="project" value="InterPro"/>
</dbReference>
<reference evidence="3 4" key="1">
    <citation type="submission" date="2019-07" db="EMBL/GenBank/DDBJ databases">
        <authorList>
            <person name="Huq M.A."/>
        </authorList>
    </citation>
    <scope>NUCLEOTIDE SEQUENCE [LARGE SCALE GENOMIC DNA]</scope>
    <source>
        <strain evidence="3 4">MAH-19</strain>
    </source>
</reference>
<dbReference type="Proteomes" id="UP000318733">
    <property type="component" value="Unassembled WGS sequence"/>
</dbReference>
<evidence type="ECO:0000259" key="1">
    <source>
        <dbReference type="Pfam" id="PF00534"/>
    </source>
</evidence>
<proteinExistence type="predicted"/>
<dbReference type="PANTHER" id="PTHR45947:SF3">
    <property type="entry name" value="SULFOQUINOVOSYL TRANSFERASE SQD2"/>
    <property type="match status" value="1"/>
</dbReference>
<dbReference type="InterPro" id="IPR001296">
    <property type="entry name" value="Glyco_trans_1"/>
</dbReference>
<evidence type="ECO:0000259" key="2">
    <source>
        <dbReference type="Pfam" id="PF13439"/>
    </source>
</evidence>
<sequence>MKFFLISNMYPSNDDPYYGSFVKEFYDGFCRKGYDLKTSALIKGRTSNPIHKLWKYIRFNFEILFKGIFCKYDIIYVHTVSHTAIPLLILRLFKKYKLIANPHGGDIITINPFEERMQGFVKKLIDIAQLIVVPSNFFKGYITDKFNIDENKIFVSASGGIDIQQFNSISCTTTSNNDNIFKIGYVSRIDTGKGWDILINSIHELVNQHKIKNIECIIVGNGNEVSDMRTLITQLNLKNIVHYIGPKTRQELPLVYANFDIFVFPTLLTESLGLVGLEAMACGVPVIGSKLGGITDYLIDEYNGYFFEPGNVVDLTNALFKFYQLDNSKKKVLKQNTRNTALDYDNKKIISDLAHKIEIEFTS</sequence>
<feature type="domain" description="Glycosyl transferase family 1" evidence="1">
    <location>
        <begin position="179"/>
        <end position="339"/>
    </location>
</feature>
<keyword evidence="3" id="KW-0808">Transferase</keyword>
<keyword evidence="4" id="KW-1185">Reference proteome</keyword>
<dbReference type="EMBL" id="VLPK01000002">
    <property type="protein sequence ID" value="TSJ40304.1"/>
    <property type="molecule type" value="Genomic_DNA"/>
</dbReference>
<gene>
    <name evidence="3" type="ORF">FO440_11125</name>
</gene>